<dbReference type="RefSeq" id="WP_157735799.1">
    <property type="nucleotide sequence ID" value="NZ_CP018632.1"/>
</dbReference>
<sequence>MITTWMWVLFLIATLTGCGGSSGEPPAGTQPLIPDDDSDVVVRSDIRDVDKLFVYRSDSPYAPVLKECALIDEINDGCTLEVLPFITQASPVFTKEDILDRLLVTHDWMGERFEALLNEAPEYMIPLFGSLTSIVIGSTVRPSNYWIGTGGIQLDPANLWLSIEEKANVSIVDDFRSDFGKELQFWDMASLRIDGRPAIQFFSLSSRQERTFKDILIPVYRLLYHELAHAMDYLPVASIASLDSSLVPAEALSANSHYFLSPQLYLDLPLYSQVLYDLAQVSFQGGKVTDVQKNLTPLLVGSEMAIDGALEYYGYNTWREDLATLFTAVMMKKDFEVDYFLAFVDKPKDESEYSCSELTVGWGVKNRLADPLVAPRAKWVVDSIYGSSAQFDDFFANQLGEAVAMTEGLDWCANRDVDLQFTTTHKSNLSLDNAVDRQLQLNGERQIHTH</sequence>
<proteinExistence type="predicted"/>
<protein>
    <submittedName>
        <fullName evidence="1">Uncharacterized protein</fullName>
    </submittedName>
</protein>
<name>A0A2Z2NN92_9GAMM</name>
<evidence type="ECO:0000313" key="2">
    <source>
        <dbReference type="Proteomes" id="UP000250079"/>
    </source>
</evidence>
<dbReference type="OrthoDB" id="5803286at2"/>
<organism evidence="1 2">
    <name type="scientific">Granulosicoccus antarcticus IMCC3135</name>
    <dbReference type="NCBI Taxonomy" id="1192854"/>
    <lineage>
        <taxon>Bacteria</taxon>
        <taxon>Pseudomonadati</taxon>
        <taxon>Pseudomonadota</taxon>
        <taxon>Gammaproteobacteria</taxon>
        <taxon>Chromatiales</taxon>
        <taxon>Granulosicoccaceae</taxon>
        <taxon>Granulosicoccus</taxon>
    </lineage>
</organism>
<evidence type="ECO:0000313" key="1">
    <source>
        <dbReference type="EMBL" id="ASJ71391.1"/>
    </source>
</evidence>
<accession>A0A2Z2NN92</accession>
<gene>
    <name evidence="1" type="ORF">IMCC3135_06420</name>
</gene>
<keyword evidence="2" id="KW-1185">Reference proteome</keyword>
<dbReference type="KEGG" id="gai:IMCC3135_06420"/>
<dbReference type="Proteomes" id="UP000250079">
    <property type="component" value="Chromosome"/>
</dbReference>
<reference evidence="1 2" key="1">
    <citation type="submission" date="2016-12" db="EMBL/GenBank/DDBJ databases">
        <authorList>
            <person name="Song W.-J."/>
            <person name="Kurnit D.M."/>
        </authorList>
    </citation>
    <scope>NUCLEOTIDE SEQUENCE [LARGE SCALE GENOMIC DNA]</scope>
    <source>
        <strain evidence="1 2">IMCC3135</strain>
    </source>
</reference>
<dbReference type="EMBL" id="CP018632">
    <property type="protein sequence ID" value="ASJ71391.1"/>
    <property type="molecule type" value="Genomic_DNA"/>
</dbReference>
<dbReference type="AlphaFoldDB" id="A0A2Z2NN92"/>